<dbReference type="AlphaFoldDB" id="A0A4U8Q1P9"/>
<feature type="domain" description="HAMP" evidence="10">
    <location>
        <begin position="326"/>
        <end position="378"/>
    </location>
</feature>
<proteinExistence type="predicted"/>
<dbReference type="InterPro" id="IPR003660">
    <property type="entry name" value="HAMP_dom"/>
</dbReference>
<keyword evidence="8" id="KW-0472">Membrane</keyword>
<dbReference type="SUPFAM" id="SSF55874">
    <property type="entry name" value="ATPase domain of HSP90 chaperone/DNA topoisomerase II/histidine kinase"/>
    <property type="match status" value="1"/>
</dbReference>
<organism evidence="11 12">
    <name type="scientific">Robinsoniella peoriensis</name>
    <dbReference type="NCBI Taxonomy" id="180332"/>
    <lineage>
        <taxon>Bacteria</taxon>
        <taxon>Bacillati</taxon>
        <taxon>Bacillota</taxon>
        <taxon>Clostridia</taxon>
        <taxon>Lachnospirales</taxon>
        <taxon>Lachnospiraceae</taxon>
        <taxon>Robinsoniella</taxon>
    </lineage>
</organism>
<dbReference type="GO" id="GO:0000155">
    <property type="term" value="F:phosphorelay sensor kinase activity"/>
    <property type="evidence" value="ECO:0007669"/>
    <property type="project" value="InterPro"/>
</dbReference>
<reference evidence="11 12" key="1">
    <citation type="journal article" date="2019" name="Anaerobe">
        <title>Detection of Robinsoniella peoriensis in multiple bone samples of a trauma patient.</title>
        <authorList>
            <person name="Schrottner P."/>
            <person name="Hartwich K."/>
            <person name="Bunk B."/>
            <person name="Schober I."/>
            <person name="Helbig S."/>
            <person name="Rudolph W.W."/>
            <person name="Gunzer F."/>
        </authorList>
    </citation>
    <scope>NUCLEOTIDE SEQUENCE [LARGE SCALE GENOMIC DNA]</scope>
    <source>
        <strain evidence="11 12">DSM 106044</strain>
    </source>
</reference>
<keyword evidence="7" id="KW-0902">Two-component regulatory system</keyword>
<name>A0A4U8Q1P9_9FIRM</name>
<gene>
    <name evidence="11" type="primary">yehU_33</name>
    <name evidence="11" type="ORF">DSM106044_04551</name>
</gene>
<dbReference type="InterPro" id="IPR003594">
    <property type="entry name" value="HATPase_dom"/>
</dbReference>
<keyword evidence="8" id="KW-1133">Transmembrane helix</keyword>
<dbReference type="Pfam" id="PF06580">
    <property type="entry name" value="His_kinase"/>
    <property type="match status" value="1"/>
</dbReference>
<dbReference type="InterPro" id="IPR005467">
    <property type="entry name" value="His_kinase_dom"/>
</dbReference>
<dbReference type="InterPro" id="IPR010559">
    <property type="entry name" value="Sig_transdc_His_kin_internal"/>
</dbReference>
<evidence type="ECO:0000256" key="4">
    <source>
        <dbReference type="ARBA" id="ARBA00022553"/>
    </source>
</evidence>
<evidence type="ECO:0000256" key="2">
    <source>
        <dbReference type="ARBA" id="ARBA00004370"/>
    </source>
</evidence>
<comment type="subcellular location">
    <subcellularLocation>
        <location evidence="2">Membrane</location>
    </subcellularLocation>
</comment>
<feature type="transmembrane region" description="Helical" evidence="8">
    <location>
        <begin position="30"/>
        <end position="51"/>
    </location>
</feature>
<dbReference type="InterPro" id="IPR050640">
    <property type="entry name" value="Bact_2-comp_sensor_kinase"/>
</dbReference>
<dbReference type="EC" id="2.7.13.3" evidence="3"/>
<dbReference type="SMART" id="SM00304">
    <property type="entry name" value="HAMP"/>
    <property type="match status" value="1"/>
</dbReference>
<evidence type="ECO:0000259" key="10">
    <source>
        <dbReference type="PROSITE" id="PS50885"/>
    </source>
</evidence>
<keyword evidence="4" id="KW-0597">Phosphoprotein</keyword>
<evidence type="ECO:0000259" key="9">
    <source>
        <dbReference type="PROSITE" id="PS50109"/>
    </source>
</evidence>
<evidence type="ECO:0000256" key="3">
    <source>
        <dbReference type="ARBA" id="ARBA00012438"/>
    </source>
</evidence>
<protein>
    <recommendedName>
        <fullName evidence="3">histidine kinase</fullName>
        <ecNumber evidence="3">2.7.13.3</ecNumber>
    </recommendedName>
</protein>
<dbReference type="Gene3D" id="6.10.340.10">
    <property type="match status" value="1"/>
</dbReference>
<dbReference type="PROSITE" id="PS50885">
    <property type="entry name" value="HAMP"/>
    <property type="match status" value="1"/>
</dbReference>
<dbReference type="PANTHER" id="PTHR34220">
    <property type="entry name" value="SENSOR HISTIDINE KINASE YPDA"/>
    <property type="match status" value="1"/>
</dbReference>
<dbReference type="STRING" id="180332.GCA_000797495_01678"/>
<dbReference type="PROSITE" id="PS50109">
    <property type="entry name" value="HIS_KIN"/>
    <property type="match status" value="1"/>
</dbReference>
<evidence type="ECO:0000256" key="1">
    <source>
        <dbReference type="ARBA" id="ARBA00000085"/>
    </source>
</evidence>
<keyword evidence="5 11" id="KW-0808">Transferase</keyword>
<dbReference type="SMART" id="SM00387">
    <property type="entry name" value="HATPase_c"/>
    <property type="match status" value="1"/>
</dbReference>
<dbReference type="Gene3D" id="3.30.565.10">
    <property type="entry name" value="Histidine kinase-like ATPase, C-terminal domain"/>
    <property type="match status" value="1"/>
</dbReference>
<comment type="catalytic activity">
    <reaction evidence="1">
        <text>ATP + protein L-histidine = ADP + protein N-phospho-L-histidine.</text>
        <dbReference type="EC" id="2.7.13.3"/>
    </reaction>
</comment>
<dbReference type="EMBL" id="QGQD01000088">
    <property type="protein sequence ID" value="TLC98639.1"/>
    <property type="molecule type" value="Genomic_DNA"/>
</dbReference>
<dbReference type="PANTHER" id="PTHR34220:SF7">
    <property type="entry name" value="SENSOR HISTIDINE KINASE YPDA"/>
    <property type="match status" value="1"/>
</dbReference>
<dbReference type="InterPro" id="IPR036890">
    <property type="entry name" value="HATPase_C_sf"/>
</dbReference>
<evidence type="ECO:0000256" key="5">
    <source>
        <dbReference type="ARBA" id="ARBA00022679"/>
    </source>
</evidence>
<dbReference type="Proteomes" id="UP000306509">
    <property type="component" value="Unassembled WGS sequence"/>
</dbReference>
<keyword evidence="8" id="KW-0812">Transmembrane</keyword>
<keyword evidence="6 11" id="KW-0418">Kinase</keyword>
<comment type="caution">
    <text evidence="11">The sequence shown here is derived from an EMBL/GenBank/DDBJ whole genome shotgun (WGS) entry which is preliminary data.</text>
</comment>
<keyword evidence="12" id="KW-1185">Reference proteome</keyword>
<dbReference type="SUPFAM" id="SSF158472">
    <property type="entry name" value="HAMP domain-like"/>
    <property type="match status" value="1"/>
</dbReference>
<dbReference type="Pfam" id="PF02518">
    <property type="entry name" value="HATPase_c"/>
    <property type="match status" value="1"/>
</dbReference>
<accession>A0A4U8Q1P9</accession>
<evidence type="ECO:0000313" key="11">
    <source>
        <dbReference type="EMBL" id="TLC98639.1"/>
    </source>
</evidence>
<evidence type="ECO:0000256" key="6">
    <source>
        <dbReference type="ARBA" id="ARBA00022777"/>
    </source>
</evidence>
<feature type="transmembrane region" description="Helical" evidence="8">
    <location>
        <begin position="304"/>
        <end position="324"/>
    </location>
</feature>
<evidence type="ECO:0000256" key="8">
    <source>
        <dbReference type="SAM" id="Phobius"/>
    </source>
</evidence>
<dbReference type="GO" id="GO:0016020">
    <property type="term" value="C:membrane"/>
    <property type="evidence" value="ECO:0007669"/>
    <property type="project" value="UniProtKB-SubCell"/>
</dbReference>
<dbReference type="CDD" id="cd06225">
    <property type="entry name" value="HAMP"/>
    <property type="match status" value="1"/>
</dbReference>
<dbReference type="Pfam" id="PF00672">
    <property type="entry name" value="HAMP"/>
    <property type="match status" value="1"/>
</dbReference>
<feature type="domain" description="Histidine kinase" evidence="9">
    <location>
        <begin position="489"/>
        <end position="592"/>
    </location>
</feature>
<evidence type="ECO:0000313" key="12">
    <source>
        <dbReference type="Proteomes" id="UP000306509"/>
    </source>
</evidence>
<sequence length="599" mass="67614">MPPKLPYHSQKADRAPGKGVSMIHSIRSKILLAIVGITLITALSITIAFYFKSADMVEDNYGKNLYGRMEQLGNVFDDSLKEIYYITVQASCDGEMKQQIQEFQRTGKELVLEDIASTLKTYKRRYSDIGSVYLVLPNEGIIVTSQDYPIYEKQLPEKKTGEIAQAVFAGSMPAIVQDPLRSSSNFLSYMDTVEDEEGKILGYIMVNVEERTIFYKYLDGLYAQKTTLAMILSEQGEIVSSQNAEDMGKIYESKDFNVLYKNGFANSGDNSKLGVFYKGTFSGYQFLMVVARSEILKDLNQLKYFLAVFLAIFVLAAVFIAYFITKAMYKPLKCLTNTMKEVSGGELDKRAAINTNDEIGELSGNFNSMLDHINELIGQLVKEEMLKKDAELEALQYQITPHFMYNTLNSIKYAALLKGEKELGAMISDFVELLQASINKKGTFITVADELHILENYIRLQEFRYEGNFAVDYKIEPEANGCFVPRLLLQPMVENALLHGLDMKNTDSRILIRARVDNERLYLEVEDNGRGMTQEQMKILLTQKARKTSGLSSIGVANVRDRLELYYGEKGGISYESSGHGTKACLFLPAYREANEYSV</sequence>
<evidence type="ECO:0000256" key="7">
    <source>
        <dbReference type="ARBA" id="ARBA00023012"/>
    </source>
</evidence>